<dbReference type="PANTHER" id="PTHR43390">
    <property type="entry name" value="SIGNAL PEPTIDASE I"/>
    <property type="match status" value="1"/>
</dbReference>
<organism evidence="10 11">
    <name type="scientific">Candidatus Finniella inopinata</name>
    <dbReference type="NCBI Taxonomy" id="1696036"/>
    <lineage>
        <taxon>Bacteria</taxon>
        <taxon>Pseudomonadati</taxon>
        <taxon>Pseudomonadota</taxon>
        <taxon>Alphaproteobacteria</taxon>
        <taxon>Holosporales</taxon>
        <taxon>Candidatus Paracaedibacteraceae</taxon>
        <taxon>Candidatus Finniella</taxon>
    </lineage>
</organism>
<keyword evidence="5 8" id="KW-0645">Protease</keyword>
<dbReference type="InterPro" id="IPR019756">
    <property type="entry name" value="Pept_S26A_signal_pept_1_Ser-AS"/>
</dbReference>
<evidence type="ECO:0000256" key="2">
    <source>
        <dbReference type="ARBA" id="ARBA00009370"/>
    </source>
</evidence>
<feature type="transmembrane region" description="Helical" evidence="8">
    <location>
        <begin position="12"/>
        <end position="31"/>
    </location>
</feature>
<dbReference type="CDD" id="cd06530">
    <property type="entry name" value="S26_SPase_I"/>
    <property type="match status" value="1"/>
</dbReference>
<comment type="catalytic activity">
    <reaction evidence="1 8">
        <text>Cleavage of hydrophobic, N-terminal signal or leader sequences from secreted and periplasmic proteins.</text>
        <dbReference type="EC" id="3.4.21.89"/>
    </reaction>
</comment>
<protein>
    <recommendedName>
        <fullName evidence="4 8">Signal peptidase I</fullName>
        <ecNumber evidence="3 8">3.4.21.89</ecNumber>
    </recommendedName>
</protein>
<dbReference type="OrthoDB" id="9815782at2"/>
<evidence type="ECO:0000256" key="6">
    <source>
        <dbReference type="ARBA" id="ARBA00022801"/>
    </source>
</evidence>
<reference evidence="10 11" key="1">
    <citation type="submission" date="2018-10" db="EMBL/GenBank/DDBJ databases">
        <title>An updated phylogeny of the Alphaproteobacteria reveals that the parasitic Rickettsiales and Holosporales have independent origins.</title>
        <authorList>
            <person name="Munoz-Gomez S.A."/>
            <person name="Hess S."/>
            <person name="Burger G."/>
            <person name="Lang B.F."/>
            <person name="Susko E."/>
            <person name="Slamovits C.H."/>
            <person name="Roger A.J."/>
        </authorList>
    </citation>
    <scope>NUCLEOTIDE SEQUENCE [LARGE SCALE GENOMIC DNA]</scope>
    <source>
        <strain evidence="10">HOLO01</strain>
    </source>
</reference>
<dbReference type="NCBIfam" id="TIGR02227">
    <property type="entry name" value="sigpep_I_bact"/>
    <property type="match status" value="1"/>
</dbReference>
<accession>A0A4Q7DKS6</accession>
<evidence type="ECO:0000256" key="4">
    <source>
        <dbReference type="ARBA" id="ARBA00019232"/>
    </source>
</evidence>
<evidence type="ECO:0000256" key="5">
    <source>
        <dbReference type="ARBA" id="ARBA00022670"/>
    </source>
</evidence>
<keyword evidence="11" id="KW-1185">Reference proteome</keyword>
<keyword evidence="8" id="KW-0812">Transmembrane</keyword>
<evidence type="ECO:0000256" key="3">
    <source>
        <dbReference type="ARBA" id="ARBA00013208"/>
    </source>
</evidence>
<dbReference type="SUPFAM" id="SSF51306">
    <property type="entry name" value="LexA/Signal peptidase"/>
    <property type="match status" value="1"/>
</dbReference>
<keyword evidence="6 8" id="KW-0378">Hydrolase</keyword>
<dbReference type="InterPro" id="IPR036286">
    <property type="entry name" value="LexA/Signal_pep-like_sf"/>
</dbReference>
<evidence type="ECO:0000256" key="7">
    <source>
        <dbReference type="PIRSR" id="PIRSR600223-1"/>
    </source>
</evidence>
<comment type="subcellular location">
    <subcellularLocation>
        <location evidence="8">Membrane</location>
        <topology evidence="8">Single-pass type II membrane protein</topology>
    </subcellularLocation>
</comment>
<dbReference type="GO" id="GO:0006465">
    <property type="term" value="P:signal peptide processing"/>
    <property type="evidence" value="ECO:0007669"/>
    <property type="project" value="InterPro"/>
</dbReference>
<dbReference type="EMBL" id="SCFB01000020">
    <property type="protein sequence ID" value="RZI45286.1"/>
    <property type="molecule type" value="Genomic_DNA"/>
</dbReference>
<evidence type="ECO:0000256" key="1">
    <source>
        <dbReference type="ARBA" id="ARBA00000677"/>
    </source>
</evidence>
<dbReference type="PANTHER" id="PTHR43390:SF1">
    <property type="entry name" value="CHLOROPLAST PROCESSING PEPTIDASE"/>
    <property type="match status" value="1"/>
</dbReference>
<dbReference type="AlphaFoldDB" id="A0A4Q7DKS6"/>
<dbReference type="InterPro" id="IPR019533">
    <property type="entry name" value="Peptidase_S26"/>
</dbReference>
<dbReference type="GO" id="GO:0009003">
    <property type="term" value="F:signal peptidase activity"/>
    <property type="evidence" value="ECO:0007669"/>
    <property type="project" value="UniProtKB-EC"/>
</dbReference>
<comment type="caution">
    <text evidence="10">The sequence shown here is derived from an EMBL/GenBank/DDBJ whole genome shotgun (WGS) entry which is preliminary data.</text>
</comment>
<keyword evidence="8" id="KW-0472">Membrane</keyword>
<dbReference type="InterPro" id="IPR000223">
    <property type="entry name" value="Pept_S26A_signal_pept_1"/>
</dbReference>
<evidence type="ECO:0000259" key="9">
    <source>
        <dbReference type="Pfam" id="PF10502"/>
    </source>
</evidence>
<dbReference type="PRINTS" id="PR00727">
    <property type="entry name" value="LEADERPTASE"/>
</dbReference>
<proteinExistence type="inferred from homology"/>
<gene>
    <name evidence="10" type="primary">lepB</name>
    <name evidence="10" type="ORF">EQU50_07695</name>
</gene>
<feature type="domain" description="Peptidase S26" evidence="9">
    <location>
        <begin position="15"/>
        <end position="216"/>
    </location>
</feature>
<dbReference type="Pfam" id="PF10502">
    <property type="entry name" value="Peptidase_S26"/>
    <property type="match status" value="1"/>
</dbReference>
<comment type="similarity">
    <text evidence="2 8">Belongs to the peptidase S26 family.</text>
</comment>
<name>A0A4Q7DKS6_9PROT</name>
<evidence type="ECO:0000313" key="10">
    <source>
        <dbReference type="EMBL" id="RZI45286.1"/>
    </source>
</evidence>
<dbReference type="InterPro" id="IPR019758">
    <property type="entry name" value="Pept_S26A_signal_pept_1_CS"/>
</dbReference>
<dbReference type="GO" id="GO:0004252">
    <property type="term" value="F:serine-type endopeptidase activity"/>
    <property type="evidence" value="ECO:0007669"/>
    <property type="project" value="InterPro"/>
</dbReference>
<dbReference type="Proteomes" id="UP000293550">
    <property type="component" value="Unassembled WGS sequence"/>
</dbReference>
<keyword evidence="8" id="KW-1133">Transmembrane helix</keyword>
<dbReference type="PROSITE" id="PS00501">
    <property type="entry name" value="SPASE_I_1"/>
    <property type="match status" value="1"/>
</dbReference>
<feature type="active site" evidence="7">
    <location>
        <position position="37"/>
    </location>
</feature>
<dbReference type="PROSITE" id="PS00761">
    <property type="entry name" value="SPASE_I_3"/>
    <property type="match status" value="1"/>
</dbReference>
<evidence type="ECO:0000313" key="11">
    <source>
        <dbReference type="Proteomes" id="UP000293550"/>
    </source>
</evidence>
<sequence length="243" mass="27833">MDKANLKKEVRGLSWAFLIAMIIRTFIYQPFNIPSGSMIPTLLIGDYLFVNKFCYGYSRHSLPFGVKLFSGRLMHNEPLRGDVVVFFNPKHDNLDYIKRLVGLPGDRIQAIKGVLHINGSAVKLEQIEDYHTVNDKGQLEVIPQYIETLPNGVKHPILKKFPFGQGRLDNTEEFTVPEGHYFMMGDNRDNSQDSRVPNAVGYVPAENIIGRAEVLFFSTEAKWYAPLDWPFGLRYNRLAQLIR</sequence>
<dbReference type="GO" id="GO:0016020">
    <property type="term" value="C:membrane"/>
    <property type="evidence" value="ECO:0007669"/>
    <property type="project" value="UniProtKB-SubCell"/>
</dbReference>
<feature type="active site" evidence="7">
    <location>
        <position position="98"/>
    </location>
</feature>
<dbReference type="EC" id="3.4.21.89" evidence="3 8"/>
<evidence type="ECO:0000256" key="8">
    <source>
        <dbReference type="RuleBase" id="RU362042"/>
    </source>
</evidence>
<dbReference type="Gene3D" id="2.10.109.10">
    <property type="entry name" value="Umud Fragment, subunit A"/>
    <property type="match status" value="1"/>
</dbReference>